<organism evidence="2 3">
    <name type="scientific">Pseudomonas putida</name>
    <name type="common">Arthrobacter siderocapsulatus</name>
    <dbReference type="NCBI Taxonomy" id="303"/>
    <lineage>
        <taxon>Bacteria</taxon>
        <taxon>Pseudomonadati</taxon>
        <taxon>Pseudomonadota</taxon>
        <taxon>Gammaproteobacteria</taxon>
        <taxon>Pseudomonadales</taxon>
        <taxon>Pseudomonadaceae</taxon>
        <taxon>Pseudomonas</taxon>
    </lineage>
</organism>
<evidence type="ECO:0008006" key="4">
    <source>
        <dbReference type="Google" id="ProtNLM"/>
    </source>
</evidence>
<accession>A0AAD0L5W0</accession>
<dbReference type="EMBL" id="CP030750">
    <property type="protein sequence ID" value="AXA23385.1"/>
    <property type="molecule type" value="Genomic_DNA"/>
</dbReference>
<sequence length="236" mass="26716">MPLIKASMQLPVLAVALLYTGLASAQPADPQAETLQLERRAEQCAPHLESLERLLIDKIHGLEPTMGERLRQIPEIERRIAHLHQQLDQERQDYEKVSWRPEHRIRLEALENEIWNNQSAIHSTQLDERNLTVMKPALSSTRQQQSALLQQLDAFTAARHDCEHPQRGPQCYAEEVLPLHPLLKSALDDTHALLETLWSPLSDVAFYSMAWIDDCAATAPPGFGQQPSPWFHAPAG</sequence>
<name>A0AAD0L5W0_PSEPU</name>
<dbReference type="RefSeq" id="WP_112897324.1">
    <property type="nucleotide sequence ID" value="NZ_CP030750.1"/>
</dbReference>
<dbReference type="AlphaFoldDB" id="A0AAD0L5W0"/>
<protein>
    <recommendedName>
        <fullName evidence="4">Chromosome segregation ATPase</fullName>
    </recommendedName>
</protein>
<feature type="chain" id="PRO_5042107716" description="Chromosome segregation ATPase" evidence="1">
    <location>
        <begin position="26"/>
        <end position="236"/>
    </location>
</feature>
<feature type="signal peptide" evidence="1">
    <location>
        <begin position="1"/>
        <end position="25"/>
    </location>
</feature>
<dbReference type="Proteomes" id="UP000251617">
    <property type="component" value="Chromosome"/>
</dbReference>
<reference evidence="2 3" key="1">
    <citation type="submission" date="2018-06" db="EMBL/GenBank/DDBJ databases">
        <title>The genome of Pseudomonas putida NX-1, a lignin degrader.</title>
        <authorList>
            <person name="Xu Z."/>
        </authorList>
    </citation>
    <scope>NUCLEOTIDE SEQUENCE [LARGE SCALE GENOMIC DNA]</scope>
    <source>
        <strain evidence="2 3">NX-1</strain>
    </source>
</reference>
<evidence type="ECO:0000313" key="3">
    <source>
        <dbReference type="Proteomes" id="UP000251617"/>
    </source>
</evidence>
<evidence type="ECO:0000256" key="1">
    <source>
        <dbReference type="SAM" id="SignalP"/>
    </source>
</evidence>
<keyword evidence="1" id="KW-0732">Signal</keyword>
<evidence type="ECO:0000313" key="2">
    <source>
        <dbReference type="EMBL" id="AXA23385.1"/>
    </source>
</evidence>
<gene>
    <name evidence="2" type="ORF">C1S65_04355</name>
</gene>
<proteinExistence type="predicted"/>